<dbReference type="EMBL" id="QLLO01000002">
    <property type="protein sequence ID" value="RAJ17019.1"/>
    <property type="molecule type" value="Genomic_DNA"/>
</dbReference>
<organism evidence="2 3">
    <name type="scientific">Olleya aquimaris</name>
    <dbReference type="NCBI Taxonomy" id="639310"/>
    <lineage>
        <taxon>Bacteria</taxon>
        <taxon>Pseudomonadati</taxon>
        <taxon>Bacteroidota</taxon>
        <taxon>Flavobacteriia</taxon>
        <taxon>Flavobacteriales</taxon>
        <taxon>Flavobacteriaceae</taxon>
    </lineage>
</organism>
<reference evidence="2 3" key="1">
    <citation type="submission" date="2018-06" db="EMBL/GenBank/DDBJ databases">
        <title>Genomic Encyclopedia of Archaeal and Bacterial Type Strains, Phase II (KMG-II): from individual species to whole genera.</title>
        <authorList>
            <person name="Goeker M."/>
        </authorList>
    </citation>
    <scope>NUCLEOTIDE SEQUENCE [LARGE SCALE GENOMIC DNA]</scope>
    <source>
        <strain evidence="2 3">DSM 24464</strain>
    </source>
</reference>
<feature type="domain" description="DinB-like" evidence="1">
    <location>
        <begin position="34"/>
        <end position="170"/>
    </location>
</feature>
<name>A0A327RJC1_9FLAO</name>
<keyword evidence="3" id="KW-1185">Reference proteome</keyword>
<evidence type="ECO:0000259" key="1">
    <source>
        <dbReference type="Pfam" id="PF12867"/>
    </source>
</evidence>
<dbReference type="Proteomes" id="UP000248703">
    <property type="component" value="Unassembled WGS sequence"/>
</dbReference>
<dbReference type="InterPro" id="IPR024775">
    <property type="entry name" value="DinB-like"/>
</dbReference>
<protein>
    <submittedName>
        <fullName evidence="2">DinB family protein</fullName>
    </submittedName>
</protein>
<comment type="caution">
    <text evidence="2">The sequence shown here is derived from an EMBL/GenBank/DDBJ whole genome shotgun (WGS) entry which is preliminary data.</text>
</comment>
<dbReference type="OrthoDB" id="9796039at2"/>
<sequence length="180" mass="21000">MTDQELEQLKYPIGAFDCPTTISASTIEAWISILEHFPNRLEQLVSNFTDKQLDTPYRPKGWTVRQVVHHVADSHHNSYTRFKWAMTEDNPLIKAYNEKDWANQHDYNQPIDASLLHIKAVHAKLVYYVKGLSLEQLNRAFIHPEGNETVVLKENLGIYAWHSNHHYAHIETLAKREGWI</sequence>
<dbReference type="NCBIfam" id="NF009807">
    <property type="entry name" value="PRK13291.1"/>
    <property type="match status" value="1"/>
</dbReference>
<evidence type="ECO:0000313" key="3">
    <source>
        <dbReference type="Proteomes" id="UP000248703"/>
    </source>
</evidence>
<accession>A0A327RJC1</accession>
<dbReference type="SUPFAM" id="SSF109854">
    <property type="entry name" value="DinB/YfiT-like putative metalloenzymes"/>
    <property type="match status" value="1"/>
</dbReference>
<proteinExistence type="predicted"/>
<dbReference type="Pfam" id="PF12867">
    <property type="entry name" value="DinB_2"/>
    <property type="match status" value="1"/>
</dbReference>
<dbReference type="InterPro" id="IPR034660">
    <property type="entry name" value="DinB/YfiT-like"/>
</dbReference>
<dbReference type="Gene3D" id="1.20.120.450">
    <property type="entry name" value="dinb family like domain"/>
    <property type="match status" value="1"/>
</dbReference>
<dbReference type="AlphaFoldDB" id="A0A327RJC1"/>
<dbReference type="RefSeq" id="WP_111659333.1">
    <property type="nucleotide sequence ID" value="NZ_QLLO01000002.1"/>
</dbReference>
<gene>
    <name evidence="2" type="ORF">LY08_00797</name>
</gene>
<evidence type="ECO:0000313" key="2">
    <source>
        <dbReference type="EMBL" id="RAJ17019.1"/>
    </source>
</evidence>